<protein>
    <submittedName>
        <fullName evidence="4">Leucine rich repeat (LRR) protein</fullName>
    </submittedName>
</protein>
<dbReference type="PROSITE" id="PS51450">
    <property type="entry name" value="LRR"/>
    <property type="match status" value="3"/>
</dbReference>
<evidence type="ECO:0000256" key="1">
    <source>
        <dbReference type="ARBA" id="ARBA00022614"/>
    </source>
</evidence>
<keyword evidence="5" id="KW-1185">Reference proteome</keyword>
<dbReference type="InterPro" id="IPR001611">
    <property type="entry name" value="Leu-rich_rpt"/>
</dbReference>
<dbReference type="InterPro" id="IPR003591">
    <property type="entry name" value="Leu-rich_rpt_typical-subtyp"/>
</dbReference>
<dbReference type="InterPro" id="IPR050216">
    <property type="entry name" value="LRR_domain-containing"/>
</dbReference>
<keyword evidence="3" id="KW-0732">Signal</keyword>
<dbReference type="Gene3D" id="3.80.10.10">
    <property type="entry name" value="Ribonuclease Inhibitor"/>
    <property type="match status" value="2"/>
</dbReference>
<dbReference type="InterPro" id="IPR025875">
    <property type="entry name" value="Leu-rich_rpt_4"/>
</dbReference>
<dbReference type="PRINTS" id="PR00019">
    <property type="entry name" value="LEURICHRPT"/>
</dbReference>
<name>A0A2T0SY58_9BACT</name>
<organism evidence="4 5">
    <name type="scientific">Spirosoma oryzae</name>
    <dbReference type="NCBI Taxonomy" id="1469603"/>
    <lineage>
        <taxon>Bacteria</taxon>
        <taxon>Pseudomonadati</taxon>
        <taxon>Bacteroidota</taxon>
        <taxon>Cytophagia</taxon>
        <taxon>Cytophagales</taxon>
        <taxon>Cytophagaceae</taxon>
        <taxon>Spirosoma</taxon>
    </lineage>
</organism>
<keyword evidence="1" id="KW-0433">Leucine-rich repeat</keyword>
<sequence length="484" mass="54763">MKSILLCLLLLALVNAGQAQDRIALLRDTTRLGISPYALQQRYPSTHARITARPGSMTSSKPGAFDNKGKQFLDTLNAVQQRFFRFIDARKKRLPVLGLVVETQEYVNADGTYDQVLCHFLTDTLSSEQELACLTLLAEWYAANPFPLKSKAGFWRQSHTQLGSTKQKRKIIRGPGTINTLATARQTDRPDTVKVLALNQLDLVSIPDIVYRFPNLEELDLSTNQLTQLPARLTSDLPRLRRLSVLRNDIPDDSVFFTKNKHLTALNLQGNKLTRIPSSVQLNRKLESLWMGNNNLSELNTRPLHSLRRLNDLNLYNAGLSRIPASIKRLRHLTVLDLYYNKLTTLPKQLGKLKRLDQLALAYNDLTELPPALAKLKRLQQLYAHHNRISQLPPAFTRLRNLQKLDLGNNWITVAPPVLASLPALSDLDIAGNNLQEFPTVLFSIKPLKRVYLGSNPLFGQEAMSSPYAPQIRQLQARQTEVFY</sequence>
<evidence type="ECO:0000256" key="3">
    <source>
        <dbReference type="SAM" id="SignalP"/>
    </source>
</evidence>
<comment type="caution">
    <text evidence="4">The sequence shown here is derived from an EMBL/GenBank/DDBJ whole genome shotgun (WGS) entry which is preliminary data.</text>
</comment>
<dbReference type="GO" id="GO:0005737">
    <property type="term" value="C:cytoplasm"/>
    <property type="evidence" value="ECO:0007669"/>
    <property type="project" value="TreeGrafter"/>
</dbReference>
<dbReference type="AlphaFoldDB" id="A0A2T0SY58"/>
<evidence type="ECO:0000313" key="4">
    <source>
        <dbReference type="EMBL" id="PRY38293.1"/>
    </source>
</evidence>
<dbReference type="Pfam" id="PF13855">
    <property type="entry name" value="LRR_8"/>
    <property type="match status" value="2"/>
</dbReference>
<dbReference type="RefSeq" id="WP_106138031.1">
    <property type="nucleotide sequence ID" value="NZ_PVTE01000009.1"/>
</dbReference>
<dbReference type="Pfam" id="PF13516">
    <property type="entry name" value="LRR_6"/>
    <property type="match status" value="1"/>
</dbReference>
<dbReference type="SMART" id="SM00364">
    <property type="entry name" value="LRR_BAC"/>
    <property type="match status" value="6"/>
</dbReference>
<feature type="signal peptide" evidence="3">
    <location>
        <begin position="1"/>
        <end position="19"/>
    </location>
</feature>
<evidence type="ECO:0000256" key="2">
    <source>
        <dbReference type="ARBA" id="ARBA00022737"/>
    </source>
</evidence>
<proteinExistence type="predicted"/>
<dbReference type="PANTHER" id="PTHR48051">
    <property type="match status" value="1"/>
</dbReference>
<dbReference type="OrthoDB" id="922532at2"/>
<gene>
    <name evidence="4" type="ORF">CLV58_10920</name>
</gene>
<dbReference type="SUPFAM" id="SSF52058">
    <property type="entry name" value="L domain-like"/>
    <property type="match status" value="1"/>
</dbReference>
<dbReference type="EMBL" id="PVTE01000009">
    <property type="protein sequence ID" value="PRY38293.1"/>
    <property type="molecule type" value="Genomic_DNA"/>
</dbReference>
<dbReference type="SMART" id="SM00369">
    <property type="entry name" value="LRR_TYP"/>
    <property type="match status" value="8"/>
</dbReference>
<evidence type="ECO:0000313" key="5">
    <source>
        <dbReference type="Proteomes" id="UP000238375"/>
    </source>
</evidence>
<reference evidence="4 5" key="1">
    <citation type="submission" date="2018-03" db="EMBL/GenBank/DDBJ databases">
        <title>Genomic Encyclopedia of Archaeal and Bacterial Type Strains, Phase II (KMG-II): from individual species to whole genera.</title>
        <authorList>
            <person name="Goeker M."/>
        </authorList>
    </citation>
    <scope>NUCLEOTIDE SEQUENCE [LARGE SCALE GENOMIC DNA]</scope>
    <source>
        <strain evidence="4 5">DSM 28354</strain>
    </source>
</reference>
<accession>A0A2T0SY58</accession>
<keyword evidence="2" id="KW-0677">Repeat</keyword>
<dbReference type="Proteomes" id="UP000238375">
    <property type="component" value="Unassembled WGS sequence"/>
</dbReference>
<dbReference type="Pfam" id="PF12799">
    <property type="entry name" value="LRR_4"/>
    <property type="match status" value="1"/>
</dbReference>
<dbReference type="PANTHER" id="PTHR48051:SF1">
    <property type="entry name" value="RAS SUPPRESSOR PROTEIN 1"/>
    <property type="match status" value="1"/>
</dbReference>
<dbReference type="InterPro" id="IPR032675">
    <property type="entry name" value="LRR_dom_sf"/>
</dbReference>
<feature type="chain" id="PRO_5015600209" evidence="3">
    <location>
        <begin position="20"/>
        <end position="484"/>
    </location>
</feature>